<comment type="similarity">
    <text evidence="6">Belongs to the peptidase M3 family.</text>
</comment>
<organism evidence="8 9">
    <name type="scientific">Cytobacillus dafuensis</name>
    <name type="common">Bacillus dafuensis</name>
    <dbReference type="NCBI Taxonomy" id="1742359"/>
    <lineage>
        <taxon>Bacteria</taxon>
        <taxon>Bacillati</taxon>
        <taxon>Bacillota</taxon>
        <taxon>Bacilli</taxon>
        <taxon>Bacillales</taxon>
        <taxon>Bacillaceae</taxon>
        <taxon>Cytobacillus</taxon>
    </lineage>
</organism>
<keyword evidence="9" id="KW-1185">Reference proteome</keyword>
<dbReference type="EMBL" id="CP042593">
    <property type="protein sequence ID" value="QED46284.1"/>
    <property type="molecule type" value="Genomic_DNA"/>
</dbReference>
<keyword evidence="4 6" id="KW-0862">Zinc</keyword>
<protein>
    <submittedName>
        <fullName evidence="8">M3 family oligoendopeptidase</fullName>
    </submittedName>
</protein>
<comment type="cofactor">
    <cofactor evidence="6">
        <name>Zn(2+)</name>
        <dbReference type="ChEBI" id="CHEBI:29105"/>
    </cofactor>
    <text evidence="6">Binds 1 zinc ion.</text>
</comment>
<evidence type="ECO:0000256" key="6">
    <source>
        <dbReference type="RuleBase" id="RU003435"/>
    </source>
</evidence>
<dbReference type="RefSeq" id="WP_057775632.1">
    <property type="nucleotide sequence ID" value="NZ_CP042593.1"/>
</dbReference>
<dbReference type="Proteomes" id="UP000321555">
    <property type="component" value="Chromosome"/>
</dbReference>
<dbReference type="GO" id="GO:0006508">
    <property type="term" value="P:proteolysis"/>
    <property type="evidence" value="ECO:0007669"/>
    <property type="project" value="UniProtKB-KW"/>
</dbReference>
<feature type="domain" description="Peptidase M3A/M3B catalytic" evidence="7">
    <location>
        <begin position="132"/>
        <end position="523"/>
    </location>
</feature>
<dbReference type="Gene3D" id="1.10.1370.30">
    <property type="match status" value="1"/>
</dbReference>
<evidence type="ECO:0000256" key="2">
    <source>
        <dbReference type="ARBA" id="ARBA00022723"/>
    </source>
</evidence>
<keyword evidence="3 6" id="KW-0378">Hydrolase</keyword>
<evidence type="ECO:0000256" key="4">
    <source>
        <dbReference type="ARBA" id="ARBA00022833"/>
    </source>
</evidence>
<keyword evidence="1 6" id="KW-0645">Protease</keyword>
<proteinExistence type="inferred from homology"/>
<gene>
    <name evidence="8" type="ORF">FSZ17_02725</name>
</gene>
<dbReference type="GO" id="GO:0046872">
    <property type="term" value="F:metal ion binding"/>
    <property type="evidence" value="ECO:0007669"/>
    <property type="project" value="UniProtKB-UniRule"/>
</dbReference>
<dbReference type="AlphaFoldDB" id="A0A5B8YZY6"/>
<dbReference type="KEGG" id="bda:FSZ17_02725"/>
<keyword evidence="5 6" id="KW-0482">Metalloprotease</keyword>
<reference evidence="9" key="1">
    <citation type="submission" date="2019-08" db="EMBL/GenBank/DDBJ databases">
        <authorList>
            <person name="Zheng X."/>
        </authorList>
    </citation>
    <scope>NUCLEOTIDE SEQUENCE [LARGE SCALE GENOMIC DNA]</scope>
    <source>
        <strain evidence="9">FJAT-25496</strain>
    </source>
</reference>
<dbReference type="SUPFAM" id="SSF55486">
    <property type="entry name" value="Metalloproteases ('zincins'), catalytic domain"/>
    <property type="match status" value="1"/>
</dbReference>
<evidence type="ECO:0000256" key="1">
    <source>
        <dbReference type="ARBA" id="ARBA00022670"/>
    </source>
</evidence>
<evidence type="ECO:0000313" key="9">
    <source>
        <dbReference type="Proteomes" id="UP000321555"/>
    </source>
</evidence>
<evidence type="ECO:0000256" key="3">
    <source>
        <dbReference type="ARBA" id="ARBA00022801"/>
    </source>
</evidence>
<keyword evidence="2 6" id="KW-0479">Metal-binding</keyword>
<dbReference type="GO" id="GO:0004222">
    <property type="term" value="F:metalloendopeptidase activity"/>
    <property type="evidence" value="ECO:0007669"/>
    <property type="project" value="InterPro"/>
</dbReference>
<dbReference type="Pfam" id="PF01432">
    <property type="entry name" value="Peptidase_M3"/>
    <property type="match status" value="1"/>
</dbReference>
<dbReference type="STRING" id="1742359.GCA_001439625_04386"/>
<name>A0A5B8YZY6_CYTDA</name>
<evidence type="ECO:0000256" key="5">
    <source>
        <dbReference type="ARBA" id="ARBA00023049"/>
    </source>
</evidence>
<evidence type="ECO:0000313" key="8">
    <source>
        <dbReference type="EMBL" id="QED46284.1"/>
    </source>
</evidence>
<sequence length="530" mass="62541">MSSQAVDEFLTEQNKNMEALYKPVVLNNWMSATTGKKEWSEKHEKSLSDYYANFSEQATFNKVISLRKEQNLTHIQLRQLDDLYNKMVKNQLDKSDLAETLKLEKEISYVFNTFRPTFEGKEVTNNELLDILKNSDQNEQRKEAWLASKQVGKKIEKNLLKLIHKRNKDAKALGFDHFYQMSLSTQELDINTVFDTFKQLKDLSDEPFRIIKDEIDEERAKKMNIRKDELRPWHYADPFFQEAPSVGGVDLDKFYKGKNLEKVVIDTFSSMGLDIEDILKKSDLYPRENKNPFGFCTNIDRKGDIRVLVNMDESVFWATALLHEFGHAAYFKYIDQSLPFILLFHSHSLTTEAIALFFGRLNKNFEWQKRFLGLEEEHLTNEIPAIEKMLQRQMLVSARWIMTFTFFERQLYENPDQDLNKLWWELVKDIQFINSPEDSSYPDWASKMHFSLAPGTYQDYLLGELTASQLQNYMETHISSDLFKPEVGMYIKENFFKYGASLHWNEKIKKATGEYLNPIYFIKQFFNLKS</sequence>
<dbReference type="InterPro" id="IPR001567">
    <property type="entry name" value="Pept_M3A_M3B_dom"/>
</dbReference>
<accession>A0A5B8YZY6</accession>
<evidence type="ECO:0000259" key="7">
    <source>
        <dbReference type="Pfam" id="PF01432"/>
    </source>
</evidence>
<dbReference type="OrthoDB" id="9762795at2"/>